<dbReference type="InterPro" id="IPR009057">
    <property type="entry name" value="Homeodomain-like_sf"/>
</dbReference>
<dbReference type="RefSeq" id="WP_155303229.1">
    <property type="nucleotide sequence ID" value="NZ_AP021875.1"/>
</dbReference>
<dbReference type="CDD" id="cd00130">
    <property type="entry name" value="PAS"/>
    <property type="match status" value="1"/>
</dbReference>
<reference evidence="7 8" key="1">
    <citation type="submission" date="2019-11" db="EMBL/GenBank/DDBJ databases">
        <title>Comparative genomics of hydrocarbon-degrading Desulfosarcina strains.</title>
        <authorList>
            <person name="Watanabe M."/>
            <person name="Kojima H."/>
            <person name="Fukui M."/>
        </authorList>
    </citation>
    <scope>NUCLEOTIDE SEQUENCE [LARGE SCALE GENOMIC DNA]</scope>
    <source>
        <strain evidence="7 8">PP31</strain>
    </source>
</reference>
<dbReference type="GO" id="GO:0043565">
    <property type="term" value="F:sequence-specific DNA binding"/>
    <property type="evidence" value="ECO:0007669"/>
    <property type="project" value="InterPro"/>
</dbReference>
<dbReference type="PROSITE" id="PS00688">
    <property type="entry name" value="SIGMA54_INTERACT_3"/>
    <property type="match status" value="1"/>
</dbReference>
<feature type="domain" description="PAS" evidence="6">
    <location>
        <begin position="10"/>
        <end position="55"/>
    </location>
</feature>
<evidence type="ECO:0000256" key="4">
    <source>
        <dbReference type="ARBA" id="ARBA00023163"/>
    </source>
</evidence>
<evidence type="ECO:0000256" key="2">
    <source>
        <dbReference type="ARBA" id="ARBA00022840"/>
    </source>
</evidence>
<dbReference type="Gene3D" id="1.10.8.60">
    <property type="match status" value="1"/>
</dbReference>
<dbReference type="Pfam" id="PF25601">
    <property type="entry name" value="AAA_lid_14"/>
    <property type="match status" value="1"/>
</dbReference>
<evidence type="ECO:0000259" key="5">
    <source>
        <dbReference type="PROSITE" id="PS50045"/>
    </source>
</evidence>
<dbReference type="InterPro" id="IPR002197">
    <property type="entry name" value="HTH_Fis"/>
</dbReference>
<name>A0A5K7Z0J6_9BACT</name>
<dbReference type="AlphaFoldDB" id="A0A5K7Z0J6"/>
<gene>
    <name evidence="7" type="ORF">DSCW_15970</name>
</gene>
<keyword evidence="8" id="KW-1185">Reference proteome</keyword>
<dbReference type="Gene3D" id="1.10.10.60">
    <property type="entry name" value="Homeodomain-like"/>
    <property type="match status" value="1"/>
</dbReference>
<dbReference type="OrthoDB" id="5413348at2"/>
<dbReference type="SUPFAM" id="SSF46689">
    <property type="entry name" value="Homeodomain-like"/>
    <property type="match status" value="1"/>
</dbReference>
<dbReference type="Pfam" id="PF13426">
    <property type="entry name" value="PAS_9"/>
    <property type="match status" value="1"/>
</dbReference>
<dbReference type="PROSITE" id="PS00675">
    <property type="entry name" value="SIGMA54_INTERACT_1"/>
    <property type="match status" value="1"/>
</dbReference>
<dbReference type="SMART" id="SM00091">
    <property type="entry name" value="PAS"/>
    <property type="match status" value="1"/>
</dbReference>
<dbReference type="Proteomes" id="UP000427769">
    <property type="component" value="Chromosome"/>
</dbReference>
<dbReference type="PROSITE" id="PS50112">
    <property type="entry name" value="PAS"/>
    <property type="match status" value="1"/>
</dbReference>
<keyword evidence="1" id="KW-0547">Nucleotide-binding</keyword>
<evidence type="ECO:0000256" key="1">
    <source>
        <dbReference type="ARBA" id="ARBA00022741"/>
    </source>
</evidence>
<evidence type="ECO:0000256" key="3">
    <source>
        <dbReference type="ARBA" id="ARBA00023015"/>
    </source>
</evidence>
<protein>
    <submittedName>
        <fullName evidence="7">Fis family transcriptional regulator</fullName>
    </submittedName>
</protein>
<evidence type="ECO:0000313" key="7">
    <source>
        <dbReference type="EMBL" id="BBO74180.1"/>
    </source>
</evidence>
<dbReference type="FunFam" id="3.40.50.300:FF:000006">
    <property type="entry name" value="DNA-binding transcriptional regulator NtrC"/>
    <property type="match status" value="1"/>
</dbReference>
<dbReference type="SMART" id="SM00382">
    <property type="entry name" value="AAA"/>
    <property type="match status" value="1"/>
</dbReference>
<dbReference type="InterPro" id="IPR025662">
    <property type="entry name" value="Sigma_54_int_dom_ATP-bd_1"/>
</dbReference>
<keyword evidence="3" id="KW-0805">Transcription regulation</keyword>
<dbReference type="InterPro" id="IPR058031">
    <property type="entry name" value="AAA_lid_NorR"/>
</dbReference>
<dbReference type="CDD" id="cd00009">
    <property type="entry name" value="AAA"/>
    <property type="match status" value="1"/>
</dbReference>
<accession>A0A5K7Z0J6</accession>
<dbReference type="InterPro" id="IPR025944">
    <property type="entry name" value="Sigma_54_int_dom_CS"/>
</dbReference>
<dbReference type="Pfam" id="PF02954">
    <property type="entry name" value="HTH_8"/>
    <property type="match status" value="1"/>
</dbReference>
<dbReference type="GO" id="GO:0006355">
    <property type="term" value="P:regulation of DNA-templated transcription"/>
    <property type="evidence" value="ECO:0007669"/>
    <property type="project" value="InterPro"/>
</dbReference>
<dbReference type="PROSITE" id="PS50045">
    <property type="entry name" value="SIGMA54_INTERACT_4"/>
    <property type="match status" value="1"/>
</dbReference>
<keyword evidence="4" id="KW-0804">Transcription</keyword>
<dbReference type="SUPFAM" id="SSF52540">
    <property type="entry name" value="P-loop containing nucleoside triphosphate hydrolases"/>
    <property type="match status" value="1"/>
</dbReference>
<dbReference type="InterPro" id="IPR027417">
    <property type="entry name" value="P-loop_NTPase"/>
</dbReference>
<dbReference type="KEGG" id="dwd:DSCW_15970"/>
<evidence type="ECO:0000259" key="6">
    <source>
        <dbReference type="PROSITE" id="PS50112"/>
    </source>
</evidence>
<dbReference type="Pfam" id="PF00158">
    <property type="entry name" value="Sigma54_activat"/>
    <property type="match status" value="1"/>
</dbReference>
<dbReference type="NCBIfam" id="TIGR00229">
    <property type="entry name" value="sensory_box"/>
    <property type="match status" value="1"/>
</dbReference>
<dbReference type="Gene3D" id="3.40.50.300">
    <property type="entry name" value="P-loop containing nucleotide triphosphate hydrolases"/>
    <property type="match status" value="1"/>
</dbReference>
<dbReference type="SUPFAM" id="SSF55785">
    <property type="entry name" value="PYP-like sensor domain (PAS domain)"/>
    <property type="match status" value="1"/>
</dbReference>
<dbReference type="GO" id="GO:0005524">
    <property type="term" value="F:ATP binding"/>
    <property type="evidence" value="ECO:0007669"/>
    <property type="project" value="UniProtKB-KW"/>
</dbReference>
<sequence>MKKSNPTPILENVTEIILESISDGVFTVDHEWRIMSFNRAAEKITGIPRHEAIGRHCWEVFRSNMCEEDCALKRTMEEGASLTNTSTYIVRSDKKRIPISVSTAPLIGCDGEVLGGVETFRDRSVVEALRKCLDGRFQIGDIVSRSDAMHKILAILPMVAESGSTVLIEGETGTGKELLARAIHEASPRKGKPFVAINCGALPDTLLESELFGYKAGAFTNATKDKTGYFAATRGGTIFLDEIGDTSSAFQVKLLRVLEEQAFVPLGSVKKIVSDVRVIAATNQNLADQVAGGKFRQDLFYRINVVRMNLPPLRQRKEDIPLLIGHFIEKMNLLRGKAITGVDDRVLQILMSHDYPGNIRELENFIEHAFVLCRGGNITVDHLPGSMDYRQRPPEEQNGLTHTLNSTEAHAITNALKRNHYNRLAAAKELGMHKSTLFRKIKKLGIVLPQTDGRSKTEKRG</sequence>
<dbReference type="Gene3D" id="3.30.450.20">
    <property type="entry name" value="PAS domain"/>
    <property type="match status" value="1"/>
</dbReference>
<keyword evidence="2" id="KW-0067">ATP-binding</keyword>
<dbReference type="PRINTS" id="PR01590">
    <property type="entry name" value="HTHFIS"/>
</dbReference>
<feature type="domain" description="Sigma-54 factor interaction" evidence="5">
    <location>
        <begin position="142"/>
        <end position="371"/>
    </location>
</feature>
<dbReference type="InterPro" id="IPR000014">
    <property type="entry name" value="PAS"/>
</dbReference>
<evidence type="ECO:0000313" key="8">
    <source>
        <dbReference type="Proteomes" id="UP000427769"/>
    </source>
</evidence>
<dbReference type="InterPro" id="IPR003593">
    <property type="entry name" value="AAA+_ATPase"/>
</dbReference>
<dbReference type="InterPro" id="IPR002078">
    <property type="entry name" value="Sigma_54_int"/>
</dbReference>
<proteinExistence type="predicted"/>
<organism evidence="7 8">
    <name type="scientific">Desulfosarcina widdelii</name>
    <dbReference type="NCBI Taxonomy" id="947919"/>
    <lineage>
        <taxon>Bacteria</taxon>
        <taxon>Pseudomonadati</taxon>
        <taxon>Thermodesulfobacteriota</taxon>
        <taxon>Desulfobacteria</taxon>
        <taxon>Desulfobacterales</taxon>
        <taxon>Desulfosarcinaceae</taxon>
        <taxon>Desulfosarcina</taxon>
    </lineage>
</organism>
<dbReference type="EMBL" id="AP021875">
    <property type="protein sequence ID" value="BBO74180.1"/>
    <property type="molecule type" value="Genomic_DNA"/>
</dbReference>
<dbReference type="InterPro" id="IPR035965">
    <property type="entry name" value="PAS-like_dom_sf"/>
</dbReference>
<dbReference type="PANTHER" id="PTHR32071">
    <property type="entry name" value="TRANSCRIPTIONAL REGULATORY PROTEIN"/>
    <property type="match status" value="1"/>
</dbReference>